<dbReference type="EMBL" id="JANBUJ010001051">
    <property type="protein sequence ID" value="KAJ2768937.1"/>
    <property type="molecule type" value="Genomic_DNA"/>
</dbReference>
<gene>
    <name evidence="1" type="ORF">IWQ57_003319</name>
</gene>
<evidence type="ECO:0000313" key="1">
    <source>
        <dbReference type="EMBL" id="KAJ2768937.1"/>
    </source>
</evidence>
<accession>A0ACC1JX39</accession>
<sequence length="72" mass="7698">LPIALFAMLWFPDPITAGGVLAVLLGFAAGLVYTHAKNVLKREKPSGSQVLPPPIAMDRLSKEDRAVPDTSK</sequence>
<protein>
    <submittedName>
        <fullName evidence="1">Uncharacterized protein</fullName>
    </submittedName>
</protein>
<dbReference type="Proteomes" id="UP001140234">
    <property type="component" value="Unassembled WGS sequence"/>
</dbReference>
<keyword evidence="2" id="KW-1185">Reference proteome</keyword>
<comment type="caution">
    <text evidence="1">The sequence shown here is derived from an EMBL/GenBank/DDBJ whole genome shotgun (WGS) entry which is preliminary data.</text>
</comment>
<evidence type="ECO:0000313" key="2">
    <source>
        <dbReference type="Proteomes" id="UP001140234"/>
    </source>
</evidence>
<proteinExistence type="predicted"/>
<organism evidence="1 2">
    <name type="scientific">Coemansia nantahalensis</name>
    <dbReference type="NCBI Taxonomy" id="2789366"/>
    <lineage>
        <taxon>Eukaryota</taxon>
        <taxon>Fungi</taxon>
        <taxon>Fungi incertae sedis</taxon>
        <taxon>Zoopagomycota</taxon>
        <taxon>Kickxellomycotina</taxon>
        <taxon>Kickxellomycetes</taxon>
        <taxon>Kickxellales</taxon>
        <taxon>Kickxellaceae</taxon>
        <taxon>Coemansia</taxon>
    </lineage>
</organism>
<name>A0ACC1JX39_9FUNG</name>
<reference evidence="1" key="1">
    <citation type="submission" date="2022-07" db="EMBL/GenBank/DDBJ databases">
        <title>Phylogenomic reconstructions and comparative analyses of Kickxellomycotina fungi.</title>
        <authorList>
            <person name="Reynolds N.K."/>
            <person name="Stajich J.E."/>
            <person name="Barry K."/>
            <person name="Grigoriev I.V."/>
            <person name="Crous P."/>
            <person name="Smith M.E."/>
        </authorList>
    </citation>
    <scope>NUCLEOTIDE SEQUENCE</scope>
    <source>
        <strain evidence="1">CBS 109366</strain>
    </source>
</reference>
<feature type="non-terminal residue" evidence="1">
    <location>
        <position position="1"/>
    </location>
</feature>